<reference evidence="2" key="1">
    <citation type="submission" date="2017-01" db="EMBL/GenBank/DDBJ databases">
        <authorList>
            <person name="Varghese N."/>
            <person name="Submissions S."/>
        </authorList>
    </citation>
    <scope>NUCLEOTIDE SEQUENCE [LARGE SCALE GENOMIC DNA]</scope>
    <source>
        <strain evidence="2">DSM 15366</strain>
    </source>
</reference>
<evidence type="ECO:0000313" key="2">
    <source>
        <dbReference type="Proteomes" id="UP000186953"/>
    </source>
</evidence>
<accession>A0A1N6ZDX7</accession>
<dbReference type="AlphaFoldDB" id="A0A1N6ZDX7"/>
<dbReference type="RefSeq" id="WP_076550520.1">
    <property type="nucleotide sequence ID" value="NZ_FTMA01000008.1"/>
</dbReference>
<dbReference type="EMBL" id="FTMA01000008">
    <property type="protein sequence ID" value="SIR24999.1"/>
    <property type="molecule type" value="Genomic_DNA"/>
</dbReference>
<dbReference type="Pfam" id="PF07366">
    <property type="entry name" value="SnoaL"/>
    <property type="match status" value="1"/>
</dbReference>
<dbReference type="InterPro" id="IPR009959">
    <property type="entry name" value="Cyclase_SnoaL-like"/>
</dbReference>
<organism evidence="1 2">
    <name type="scientific">Maribacter ulvicola</name>
    <dbReference type="NCBI Taxonomy" id="228959"/>
    <lineage>
        <taxon>Bacteria</taxon>
        <taxon>Pseudomonadati</taxon>
        <taxon>Bacteroidota</taxon>
        <taxon>Flavobacteriia</taxon>
        <taxon>Flavobacteriales</taxon>
        <taxon>Flavobacteriaceae</taxon>
        <taxon>Maribacter</taxon>
    </lineage>
</organism>
<dbReference type="PROSITE" id="PS51257">
    <property type="entry name" value="PROKAR_LIPOPROTEIN"/>
    <property type="match status" value="1"/>
</dbReference>
<protein>
    <submittedName>
        <fullName evidence="1">SnoaL-like polyketide cyclase</fullName>
    </submittedName>
</protein>
<gene>
    <name evidence="1" type="ORF">SAMN05421797_108148</name>
</gene>
<proteinExistence type="predicted"/>
<dbReference type="SUPFAM" id="SSF54427">
    <property type="entry name" value="NTF2-like"/>
    <property type="match status" value="1"/>
</dbReference>
<dbReference type="GO" id="GO:0030638">
    <property type="term" value="P:polyketide metabolic process"/>
    <property type="evidence" value="ECO:0007669"/>
    <property type="project" value="InterPro"/>
</dbReference>
<dbReference type="STRING" id="228959.SAMN05421797_108148"/>
<dbReference type="Gene3D" id="3.10.450.50">
    <property type="match status" value="1"/>
</dbReference>
<dbReference type="PANTHER" id="PTHR38436:SF1">
    <property type="entry name" value="ESTER CYCLASE"/>
    <property type="match status" value="1"/>
</dbReference>
<keyword evidence="2" id="KW-1185">Reference proteome</keyword>
<evidence type="ECO:0000313" key="1">
    <source>
        <dbReference type="EMBL" id="SIR24999.1"/>
    </source>
</evidence>
<sequence length="178" mass="20306">MKYFSINVFIIVVSLLISCRDNGHAKKTKKSNSFQHNSTTLKQNSKDYLIAWSENDTLLIRASTTQNFIRNVNGKNVSYNQQDLLEAMHLWHRAMPDIILIDKEINVFDNRSYVNWECTGTNTGMFGKTPPTGKVGHTKGISILTFNDDGKIIHESSYFDMLSFMEDLGYTLSIPVMN</sequence>
<dbReference type="Proteomes" id="UP000186953">
    <property type="component" value="Unassembled WGS sequence"/>
</dbReference>
<dbReference type="OrthoDB" id="1442472at2"/>
<dbReference type="InterPro" id="IPR032710">
    <property type="entry name" value="NTF2-like_dom_sf"/>
</dbReference>
<name>A0A1N6ZDX7_9FLAO</name>
<dbReference type="PANTHER" id="PTHR38436">
    <property type="entry name" value="POLYKETIDE CYCLASE SNOAL-LIKE DOMAIN"/>
    <property type="match status" value="1"/>
</dbReference>